<accession>A0A7J7J698</accession>
<dbReference type="AlphaFoldDB" id="A0A7J7J698"/>
<evidence type="ECO:0000313" key="2">
    <source>
        <dbReference type="EMBL" id="KAF6021061.1"/>
    </source>
</evidence>
<dbReference type="EMBL" id="VXIV02003139">
    <property type="protein sequence ID" value="KAF6021061.1"/>
    <property type="molecule type" value="Genomic_DNA"/>
</dbReference>
<dbReference type="Pfam" id="PF16213">
    <property type="entry name" value="DCB"/>
    <property type="match status" value="1"/>
</dbReference>
<dbReference type="Proteomes" id="UP000593567">
    <property type="component" value="Unassembled WGS sequence"/>
</dbReference>
<reference evidence="2" key="1">
    <citation type="submission" date="2020-06" db="EMBL/GenBank/DDBJ databases">
        <title>Draft genome of Bugula neritina, a colonial animal packing powerful symbionts and potential medicines.</title>
        <authorList>
            <person name="Rayko M."/>
        </authorList>
    </citation>
    <scope>NUCLEOTIDE SEQUENCE [LARGE SCALE GENOMIC DNA]</scope>
    <source>
        <strain evidence="2">Kwan_BN1</strain>
    </source>
</reference>
<keyword evidence="3" id="KW-1185">Reference proteome</keyword>
<organism evidence="2 3">
    <name type="scientific">Bugula neritina</name>
    <name type="common">Brown bryozoan</name>
    <name type="synonym">Sertularia neritina</name>
    <dbReference type="NCBI Taxonomy" id="10212"/>
    <lineage>
        <taxon>Eukaryota</taxon>
        <taxon>Metazoa</taxon>
        <taxon>Spiralia</taxon>
        <taxon>Lophotrochozoa</taxon>
        <taxon>Bryozoa</taxon>
        <taxon>Gymnolaemata</taxon>
        <taxon>Cheilostomatida</taxon>
        <taxon>Flustrina</taxon>
        <taxon>Buguloidea</taxon>
        <taxon>Bugulidae</taxon>
        <taxon>Bugula</taxon>
    </lineage>
</organism>
<feature type="domain" description="Mon2/Sec7/BIG1-like dimerisation and cyclophilin-binding" evidence="1">
    <location>
        <begin position="10"/>
        <end position="101"/>
    </location>
</feature>
<dbReference type="OrthoDB" id="294853at2759"/>
<dbReference type="InterPro" id="IPR032629">
    <property type="entry name" value="DCB_dom"/>
</dbReference>
<evidence type="ECO:0000259" key="1">
    <source>
        <dbReference type="Pfam" id="PF16213"/>
    </source>
</evidence>
<protein>
    <recommendedName>
        <fullName evidence="1">Mon2/Sec7/BIG1-like dimerisation and cyclophilin-binding domain-containing protein</fullName>
    </recommendedName>
</protein>
<proteinExistence type="predicted"/>
<comment type="caution">
    <text evidence="2">The sequence shown here is derived from an EMBL/GenBank/DDBJ whole genome shotgun (WGS) entry which is preliminary data.</text>
</comment>
<gene>
    <name evidence="2" type="ORF">EB796_020708</name>
</gene>
<sequence length="114" mass="12835">MASETTIAMTKKLFENLQSDLKALSAEARKKHPPVKEASEACMLKLRMILSKPTDLFSELLSSSSEIVQPFIMGCDSKNPKMVHISLTSMQRMIQHQAISALLFFDVLKVYVFN</sequence>
<evidence type="ECO:0000313" key="3">
    <source>
        <dbReference type="Proteomes" id="UP000593567"/>
    </source>
</evidence>
<name>A0A7J7J698_BUGNE</name>